<evidence type="ECO:0000313" key="6">
    <source>
        <dbReference type="EMBL" id="AQT42815.1"/>
    </source>
</evidence>
<name>A0A1U9MBY6_9HYPH</name>
<dbReference type="Proteomes" id="UP000189660">
    <property type="component" value="Chromosome"/>
</dbReference>
<feature type="domain" description="Thioredoxin" evidence="5">
    <location>
        <begin position="77"/>
        <end position="284"/>
    </location>
</feature>
<keyword evidence="6" id="KW-0413">Isomerase</keyword>
<evidence type="ECO:0000256" key="2">
    <source>
        <dbReference type="ARBA" id="ARBA00023002"/>
    </source>
</evidence>
<dbReference type="GO" id="GO:0016853">
    <property type="term" value="F:isomerase activity"/>
    <property type="evidence" value="ECO:0007669"/>
    <property type="project" value="UniProtKB-KW"/>
</dbReference>
<dbReference type="SUPFAM" id="SSF52833">
    <property type="entry name" value="Thioredoxin-like"/>
    <property type="match status" value="1"/>
</dbReference>
<dbReference type="InterPro" id="IPR017937">
    <property type="entry name" value="Thioredoxin_CS"/>
</dbReference>
<dbReference type="InterPro" id="IPR001853">
    <property type="entry name" value="DSBA-like_thioredoxin_dom"/>
</dbReference>
<dbReference type="KEGG" id="bapa:BBC0178_013490"/>
<dbReference type="PROSITE" id="PS00194">
    <property type="entry name" value="THIOREDOXIN_1"/>
    <property type="match status" value="1"/>
</dbReference>
<keyword evidence="1" id="KW-0732">Signal</keyword>
<dbReference type="InterPro" id="IPR013766">
    <property type="entry name" value="Thioredoxin_domain"/>
</dbReference>
<evidence type="ECO:0000259" key="5">
    <source>
        <dbReference type="PROSITE" id="PS51352"/>
    </source>
</evidence>
<dbReference type="AlphaFoldDB" id="A0A1U9MBY6"/>
<keyword evidence="3" id="KW-1015">Disulfide bond</keyword>
<reference evidence="6 7" key="1">
    <citation type="submission" date="2016-11" db="EMBL/GenBank/DDBJ databases">
        <title>Comparative genomics of Bartonella apis.</title>
        <authorList>
            <person name="Engel P."/>
        </authorList>
    </citation>
    <scope>NUCLEOTIDE SEQUENCE [LARGE SCALE GENOMIC DNA]</scope>
    <source>
        <strain evidence="6 7">BBC0178</strain>
    </source>
</reference>
<dbReference type="PANTHER" id="PTHR13887:SF14">
    <property type="entry name" value="DISULFIDE BOND FORMATION PROTEIN D"/>
    <property type="match status" value="1"/>
</dbReference>
<dbReference type="PANTHER" id="PTHR13887">
    <property type="entry name" value="GLUTATHIONE S-TRANSFERASE KAPPA"/>
    <property type="match status" value="1"/>
</dbReference>
<dbReference type="InterPro" id="IPR036249">
    <property type="entry name" value="Thioredoxin-like_sf"/>
</dbReference>
<dbReference type="EMBL" id="CP015820">
    <property type="protein sequence ID" value="AQT42815.1"/>
    <property type="molecule type" value="Genomic_DNA"/>
</dbReference>
<evidence type="ECO:0000256" key="4">
    <source>
        <dbReference type="ARBA" id="ARBA00023284"/>
    </source>
</evidence>
<keyword evidence="7" id="KW-1185">Reference proteome</keyword>
<proteinExistence type="predicted"/>
<evidence type="ECO:0000256" key="1">
    <source>
        <dbReference type="ARBA" id="ARBA00022729"/>
    </source>
</evidence>
<dbReference type="Pfam" id="PF18312">
    <property type="entry name" value="ScsC_N"/>
    <property type="match status" value="1"/>
</dbReference>
<gene>
    <name evidence="6" type="ORF">BBC0178_013490</name>
</gene>
<evidence type="ECO:0000256" key="3">
    <source>
        <dbReference type="ARBA" id="ARBA00023157"/>
    </source>
</evidence>
<evidence type="ECO:0000313" key="7">
    <source>
        <dbReference type="Proteomes" id="UP000189660"/>
    </source>
</evidence>
<dbReference type="PROSITE" id="PS51352">
    <property type="entry name" value="THIOREDOXIN_2"/>
    <property type="match status" value="1"/>
</dbReference>
<organism evidence="6 7">
    <name type="scientific">Bartonella apihabitans</name>
    <dbReference type="NCBI Taxonomy" id="2750929"/>
    <lineage>
        <taxon>Bacteria</taxon>
        <taxon>Pseudomonadati</taxon>
        <taxon>Pseudomonadota</taxon>
        <taxon>Alphaproteobacteria</taxon>
        <taxon>Hyphomicrobiales</taxon>
        <taxon>Bartonellaceae</taxon>
        <taxon>Bartonella</taxon>
    </lineage>
</organism>
<sequence length="284" mass="31681">MQYFMPSFINKRFLFTGVMGIFLSAASLDKGALAVEANSNTTDQIKNALLTDPNFITALADAVKKQTSDDHIREVVKDYLVKNPEVMLEVQEALNNKIEQKTTQNRSSTIAEMKDEIFNSSDDGILGNPKGKISLVEFFDYNCGYCKKSYPDIQALIKGDPDLRVVLKDFPVLGDDSVKAHIVARAFMKLMPMKFAAFHSQMMTSEGRANEEKAIKIAVKLGIDENQLRQTMKDPDIQQVFMKNGKLAYLLDINGTPSYILGNEVLVGAVGENILKKKITLLEQ</sequence>
<keyword evidence="4" id="KW-0676">Redox-active center</keyword>
<dbReference type="CDD" id="cd03023">
    <property type="entry name" value="DsbA_Com1_like"/>
    <property type="match status" value="1"/>
</dbReference>
<keyword evidence="2" id="KW-0560">Oxidoreductase</keyword>
<accession>A0A1U9MBY6</accession>
<dbReference type="Pfam" id="PF01323">
    <property type="entry name" value="DSBA"/>
    <property type="match status" value="1"/>
</dbReference>
<dbReference type="GO" id="GO:0015036">
    <property type="term" value="F:disulfide oxidoreductase activity"/>
    <property type="evidence" value="ECO:0007669"/>
    <property type="project" value="UniProtKB-ARBA"/>
</dbReference>
<dbReference type="OrthoDB" id="9780147at2"/>
<dbReference type="InterPro" id="IPR041205">
    <property type="entry name" value="ScsC_N"/>
</dbReference>
<dbReference type="Gene3D" id="3.40.30.10">
    <property type="entry name" value="Glutaredoxin"/>
    <property type="match status" value="1"/>
</dbReference>
<protein>
    <submittedName>
        <fullName evidence="6">Protein-disulfide isomerase</fullName>
    </submittedName>
</protein>